<accession>A0AAD8A9Y2</accession>
<dbReference type="SUPFAM" id="SSF48726">
    <property type="entry name" value="Immunoglobulin"/>
    <property type="match status" value="1"/>
</dbReference>
<dbReference type="InterPro" id="IPR036179">
    <property type="entry name" value="Ig-like_dom_sf"/>
</dbReference>
<evidence type="ECO:0000313" key="1">
    <source>
        <dbReference type="EMBL" id="KAJ9594795.1"/>
    </source>
</evidence>
<name>A0AAD8A9Y2_DIPPU</name>
<keyword evidence="2" id="KW-1185">Reference proteome</keyword>
<gene>
    <name evidence="1" type="ORF">L9F63_013907</name>
</gene>
<dbReference type="EMBL" id="JASPKZ010002718">
    <property type="protein sequence ID" value="KAJ9594795.1"/>
    <property type="molecule type" value="Genomic_DNA"/>
</dbReference>
<protein>
    <submittedName>
        <fullName evidence="1">Uncharacterized protein</fullName>
    </submittedName>
</protein>
<comment type="caution">
    <text evidence="1">The sequence shown here is derived from an EMBL/GenBank/DDBJ whole genome shotgun (WGS) entry which is preliminary data.</text>
</comment>
<organism evidence="1 2">
    <name type="scientific">Diploptera punctata</name>
    <name type="common">Pacific beetle cockroach</name>
    <dbReference type="NCBI Taxonomy" id="6984"/>
    <lineage>
        <taxon>Eukaryota</taxon>
        <taxon>Metazoa</taxon>
        <taxon>Ecdysozoa</taxon>
        <taxon>Arthropoda</taxon>
        <taxon>Hexapoda</taxon>
        <taxon>Insecta</taxon>
        <taxon>Pterygota</taxon>
        <taxon>Neoptera</taxon>
        <taxon>Polyneoptera</taxon>
        <taxon>Dictyoptera</taxon>
        <taxon>Blattodea</taxon>
        <taxon>Blaberoidea</taxon>
        <taxon>Blaberidae</taxon>
        <taxon>Diplopterinae</taxon>
        <taxon>Diploptera</taxon>
    </lineage>
</organism>
<sequence length="77" mass="8485">MSFNYIHLRVILGRPAVYPANKTLTAVTGQRLSLTVEFCANPPVSRTVWFTDTRVLKPGDVTDTLIAHNITVSISQA</sequence>
<reference evidence="1" key="1">
    <citation type="journal article" date="2023" name="IScience">
        <title>Live-bearing cockroach genome reveals convergent evolutionary mechanisms linked to viviparity in insects and beyond.</title>
        <authorList>
            <person name="Fouks B."/>
            <person name="Harrison M.C."/>
            <person name="Mikhailova A.A."/>
            <person name="Marchal E."/>
            <person name="English S."/>
            <person name="Carruthers M."/>
            <person name="Jennings E.C."/>
            <person name="Chiamaka E.L."/>
            <person name="Frigard R.A."/>
            <person name="Pippel M."/>
            <person name="Attardo G.M."/>
            <person name="Benoit J.B."/>
            <person name="Bornberg-Bauer E."/>
            <person name="Tobe S.S."/>
        </authorList>
    </citation>
    <scope>NUCLEOTIDE SEQUENCE</scope>
    <source>
        <strain evidence="1">Stay&amp;Tobe</strain>
    </source>
</reference>
<dbReference type="AlphaFoldDB" id="A0AAD8A9Y2"/>
<reference evidence="1" key="2">
    <citation type="submission" date="2023-05" db="EMBL/GenBank/DDBJ databases">
        <authorList>
            <person name="Fouks B."/>
        </authorList>
    </citation>
    <scope>NUCLEOTIDE SEQUENCE</scope>
    <source>
        <strain evidence="1">Stay&amp;Tobe</strain>
        <tissue evidence="1">Testes</tissue>
    </source>
</reference>
<evidence type="ECO:0000313" key="2">
    <source>
        <dbReference type="Proteomes" id="UP001233999"/>
    </source>
</evidence>
<proteinExistence type="predicted"/>
<dbReference type="Proteomes" id="UP001233999">
    <property type="component" value="Unassembled WGS sequence"/>
</dbReference>